<protein>
    <recommendedName>
        <fullName evidence="5">Leucine-rich repeat-containing N-terminal plant-type domain-containing protein</fullName>
    </recommendedName>
</protein>
<feature type="signal peptide" evidence="4">
    <location>
        <begin position="1"/>
        <end position="25"/>
    </location>
</feature>
<dbReference type="Gene3D" id="3.80.10.10">
    <property type="entry name" value="Ribonuclease Inhibitor"/>
    <property type="match status" value="1"/>
</dbReference>
<feature type="chain" id="PRO_5041712484" description="Leucine-rich repeat-containing N-terminal plant-type domain-containing protein" evidence="4">
    <location>
        <begin position="26"/>
        <end position="174"/>
    </location>
</feature>
<keyword evidence="7" id="KW-1185">Reference proteome</keyword>
<organism evidence="6 7">
    <name type="scientific">Escallonia herrerae</name>
    <dbReference type="NCBI Taxonomy" id="1293975"/>
    <lineage>
        <taxon>Eukaryota</taxon>
        <taxon>Viridiplantae</taxon>
        <taxon>Streptophyta</taxon>
        <taxon>Embryophyta</taxon>
        <taxon>Tracheophyta</taxon>
        <taxon>Spermatophyta</taxon>
        <taxon>Magnoliopsida</taxon>
        <taxon>eudicotyledons</taxon>
        <taxon>Gunneridae</taxon>
        <taxon>Pentapetalae</taxon>
        <taxon>asterids</taxon>
        <taxon>campanulids</taxon>
        <taxon>Escalloniales</taxon>
        <taxon>Escalloniaceae</taxon>
        <taxon>Escallonia</taxon>
    </lineage>
</organism>
<dbReference type="InterPro" id="IPR051848">
    <property type="entry name" value="PGIP"/>
</dbReference>
<keyword evidence="4" id="KW-0732">Signal</keyword>
<proteinExistence type="predicted"/>
<feature type="non-terminal residue" evidence="6">
    <location>
        <position position="1"/>
    </location>
</feature>
<evidence type="ECO:0000259" key="5">
    <source>
        <dbReference type="Pfam" id="PF08263"/>
    </source>
</evidence>
<keyword evidence="2" id="KW-0433">Leucine-rich repeat</keyword>
<dbReference type="Proteomes" id="UP001188597">
    <property type="component" value="Unassembled WGS sequence"/>
</dbReference>
<dbReference type="PANTHER" id="PTHR48059:SF30">
    <property type="entry name" value="OS06G0587000 PROTEIN"/>
    <property type="match status" value="1"/>
</dbReference>
<dbReference type="AlphaFoldDB" id="A0AA88VCJ4"/>
<evidence type="ECO:0000256" key="3">
    <source>
        <dbReference type="ARBA" id="ARBA00022737"/>
    </source>
</evidence>
<dbReference type="Pfam" id="PF08263">
    <property type="entry name" value="LRRNT_2"/>
    <property type="match status" value="1"/>
</dbReference>
<dbReference type="SUPFAM" id="SSF52058">
    <property type="entry name" value="L domain-like"/>
    <property type="match status" value="1"/>
</dbReference>
<evidence type="ECO:0000256" key="1">
    <source>
        <dbReference type="ARBA" id="ARBA00004196"/>
    </source>
</evidence>
<evidence type="ECO:0000313" key="7">
    <source>
        <dbReference type="Proteomes" id="UP001188597"/>
    </source>
</evidence>
<comment type="caution">
    <text evidence="6">The sequence shown here is derived from an EMBL/GenBank/DDBJ whole genome shotgun (WGS) entry which is preliminary data.</text>
</comment>
<sequence>MEFGNMVLKLLSWVILALAMSRCHGCLEAERLALLQIKASINHPNGTSLPEWKDNNTSDCCHWDGVDCHEATHSVITLDLGYKRHDDLGDWCLNVSLFSPLESLINLNLWGNQLVICTDDEGVENQLSKLRNLEVLALRSNKLDSRILLSINGLASLRNLDLSFNNLNDSIHLK</sequence>
<dbReference type="InterPro" id="IPR013210">
    <property type="entry name" value="LRR_N_plant-typ"/>
</dbReference>
<reference evidence="6" key="1">
    <citation type="submission" date="2022-12" db="EMBL/GenBank/DDBJ databases">
        <title>Draft genome assemblies for two species of Escallonia (Escalloniales).</title>
        <authorList>
            <person name="Chanderbali A."/>
            <person name="Dervinis C."/>
            <person name="Anghel I."/>
            <person name="Soltis D."/>
            <person name="Soltis P."/>
            <person name="Zapata F."/>
        </authorList>
    </citation>
    <scope>NUCLEOTIDE SEQUENCE</scope>
    <source>
        <strain evidence="6">UCBG64.0493</strain>
        <tissue evidence="6">Leaf</tissue>
    </source>
</reference>
<name>A0AA88VCJ4_9ASTE</name>
<dbReference type="PANTHER" id="PTHR48059">
    <property type="entry name" value="POLYGALACTURONASE INHIBITOR 1"/>
    <property type="match status" value="1"/>
</dbReference>
<evidence type="ECO:0000256" key="4">
    <source>
        <dbReference type="SAM" id="SignalP"/>
    </source>
</evidence>
<dbReference type="EMBL" id="JAVXUP010002046">
    <property type="protein sequence ID" value="KAK3006055.1"/>
    <property type="molecule type" value="Genomic_DNA"/>
</dbReference>
<gene>
    <name evidence="6" type="ORF">RJ639_016673</name>
</gene>
<accession>A0AA88VCJ4</accession>
<keyword evidence="3" id="KW-0677">Repeat</keyword>
<comment type="subcellular location">
    <subcellularLocation>
        <location evidence="1">Cell envelope</location>
    </subcellularLocation>
</comment>
<dbReference type="InterPro" id="IPR032675">
    <property type="entry name" value="LRR_dom_sf"/>
</dbReference>
<evidence type="ECO:0000313" key="6">
    <source>
        <dbReference type="EMBL" id="KAK3006055.1"/>
    </source>
</evidence>
<feature type="domain" description="Leucine-rich repeat-containing N-terminal plant-type" evidence="5">
    <location>
        <begin position="28"/>
        <end position="68"/>
    </location>
</feature>
<evidence type="ECO:0000256" key="2">
    <source>
        <dbReference type="ARBA" id="ARBA00022614"/>
    </source>
</evidence>